<evidence type="ECO:0000313" key="2">
    <source>
        <dbReference type="Proteomes" id="UP000231846"/>
    </source>
</evidence>
<dbReference type="AlphaFoldDB" id="A0A2M9VCW7"/>
<accession>A0A2M9VCW7</accession>
<comment type="caution">
    <text evidence="1">The sequence shown here is derived from an EMBL/GenBank/DDBJ whole genome shotgun (WGS) entry which is preliminary data.</text>
</comment>
<dbReference type="Proteomes" id="UP000231846">
    <property type="component" value="Unassembled WGS sequence"/>
</dbReference>
<evidence type="ECO:0000313" key="1">
    <source>
        <dbReference type="EMBL" id="PJY76513.1"/>
    </source>
</evidence>
<protein>
    <submittedName>
        <fullName evidence="1">Uncharacterized protein</fullName>
    </submittedName>
</protein>
<dbReference type="EMBL" id="PDCW01000001">
    <property type="protein sequence ID" value="PJY76513.1"/>
    <property type="molecule type" value="Genomic_DNA"/>
</dbReference>
<name>A0A2M9VCW7_BACFG</name>
<proteinExistence type="predicted"/>
<reference evidence="1 2" key="1">
    <citation type="journal article" date="2017" name="MBio">
        <title>Gut Symbiont Bacteroides fragilis Secretes a Eukaryotic-Like Ubiquitin Protein That Mediates Intraspecies Antagonism.</title>
        <authorList>
            <person name="Chatzidaki-Livanis M."/>
            <person name="Coyne M.J."/>
            <person name="Roelofs K.G."/>
            <person name="Gentyala R.R."/>
            <person name="Caldwell J.M."/>
            <person name="Comstock L.E."/>
        </authorList>
    </citation>
    <scope>NUCLEOTIDE SEQUENCE [LARGE SCALE GENOMIC DNA]</scope>
    <source>
        <strain evidence="1 2">12905</strain>
    </source>
</reference>
<gene>
    <name evidence="1" type="ORF">CQW34_00087</name>
</gene>
<sequence length="65" mass="7317">MEIFVHMIVSEDDVFKMPFFIRSPEFNDSSSEIGDGNFNAVFVSQKVEIGLLSVNCLLKIGSFQL</sequence>
<organism evidence="1 2">
    <name type="scientific">Bacteroides fragilis</name>
    <dbReference type="NCBI Taxonomy" id="817"/>
    <lineage>
        <taxon>Bacteria</taxon>
        <taxon>Pseudomonadati</taxon>
        <taxon>Bacteroidota</taxon>
        <taxon>Bacteroidia</taxon>
        <taxon>Bacteroidales</taxon>
        <taxon>Bacteroidaceae</taxon>
        <taxon>Bacteroides</taxon>
    </lineage>
</organism>